<sequence length="201" mass="22780">MAVNLLFYFFSCVLLASSLMIILSQNSIYSVLFLVLSFVSSSSILFLLECEYISLMFIIIYVGAIAVLFLFVVMMLDIKTIHLTKDSLKYFPFGSFLGIVFLIEILVAVPNTFESSNPYNTSFLLNHHLNWLSKLDYLTEIVSIGHLLYTDYVIQFLLSGNILLLATIGPVTLVLVRSIETPKKQVTFRQLSRTYGSVLFI</sequence>
<dbReference type="Gene3D" id="1.20.120.1200">
    <property type="entry name" value="NADH-ubiquinone/plastoquinone oxidoreductase chain 6, subunit NuoJ"/>
    <property type="match status" value="1"/>
</dbReference>
<keyword evidence="1" id="KW-1278">Translocase</keyword>
<dbReference type="AlphaFoldDB" id="A0A7T3V4D3"/>
<keyword evidence="1" id="KW-0812">Transmembrane</keyword>
<dbReference type="PANTHER" id="PTHR33269:SF17">
    <property type="entry name" value="NADH-UBIQUINONE OXIDOREDUCTASE CHAIN 6"/>
    <property type="match status" value="1"/>
</dbReference>
<keyword evidence="1" id="KW-0813">Transport</keyword>
<feature type="transmembrane region" description="Helical" evidence="1">
    <location>
        <begin position="54"/>
        <end position="78"/>
    </location>
</feature>
<comment type="function">
    <text evidence="1">Core subunit of the mitochondrial membrane respiratory chain NADH dehydrogenase (Complex I) which catalyzes electron transfer from NADH through the respiratory chain, using ubiquinone as an electron acceptor. Essential for the catalytic activity and assembly of complex I.</text>
</comment>
<proteinExistence type="inferred from homology"/>
<keyword evidence="1" id="KW-0679">Respiratory chain</keyword>
<reference evidence="2" key="1">
    <citation type="submission" date="2020-09" db="EMBL/GenBank/DDBJ databases">
        <authorList>
            <person name="Liu K."/>
            <person name="Chen N."/>
        </authorList>
    </citation>
    <scope>NUCLEOTIDE SEQUENCE</scope>
    <source>
        <strain evidence="2">CNS00050</strain>
    </source>
</reference>
<keyword evidence="1" id="KW-0520">NAD</keyword>
<feature type="transmembrane region" description="Helical" evidence="1">
    <location>
        <begin position="152"/>
        <end position="176"/>
    </location>
</feature>
<feature type="transmembrane region" description="Helical" evidence="1">
    <location>
        <begin position="31"/>
        <end position="48"/>
    </location>
</feature>
<feature type="transmembrane region" description="Helical" evidence="1">
    <location>
        <begin position="90"/>
        <end position="109"/>
    </location>
</feature>
<comment type="catalytic activity">
    <reaction evidence="1">
        <text>a ubiquinone + NADH + 5 H(+)(in) = a ubiquinol + NAD(+) + 4 H(+)(out)</text>
        <dbReference type="Rhea" id="RHEA:29091"/>
        <dbReference type="Rhea" id="RHEA-COMP:9565"/>
        <dbReference type="Rhea" id="RHEA-COMP:9566"/>
        <dbReference type="ChEBI" id="CHEBI:15378"/>
        <dbReference type="ChEBI" id="CHEBI:16389"/>
        <dbReference type="ChEBI" id="CHEBI:17976"/>
        <dbReference type="ChEBI" id="CHEBI:57540"/>
        <dbReference type="ChEBI" id="CHEBI:57945"/>
        <dbReference type="EC" id="7.1.1.2"/>
    </reaction>
</comment>
<dbReference type="EC" id="7.1.1.2" evidence="1"/>
<accession>A0A7T3V4D3</accession>
<protein>
    <recommendedName>
        <fullName evidence="1">NADH-ubiquinone oxidoreductase chain 6</fullName>
        <ecNumber evidence="1">7.1.1.2</ecNumber>
    </recommendedName>
</protein>
<geneLocation type="mitochondrion" evidence="2"/>
<keyword evidence="1 2" id="KW-0496">Mitochondrion</keyword>
<dbReference type="PANTHER" id="PTHR33269">
    <property type="entry name" value="NADH-UBIQUINONE OXIDOREDUCTASE CHAIN 6"/>
    <property type="match status" value="1"/>
</dbReference>
<dbReference type="InterPro" id="IPR042106">
    <property type="entry name" value="Nuo/plastoQ_OxRdtase_6_NuoJ"/>
</dbReference>
<comment type="similarity">
    <text evidence="1">Belongs to the complex I subunit 6 family.</text>
</comment>
<gene>
    <name evidence="2" type="primary">nad6</name>
</gene>
<dbReference type="GeneID" id="65341131"/>
<dbReference type="RefSeq" id="YP_010131764.1">
    <property type="nucleotide sequence ID" value="NC_056364.1"/>
</dbReference>
<dbReference type="GO" id="GO:0031966">
    <property type="term" value="C:mitochondrial membrane"/>
    <property type="evidence" value="ECO:0007669"/>
    <property type="project" value="UniProtKB-SubCell"/>
</dbReference>
<dbReference type="InterPro" id="IPR001457">
    <property type="entry name" value="NADH_UbQ/plastoQ_OxRdtase_su6"/>
</dbReference>
<keyword evidence="1" id="KW-0830">Ubiquinone</keyword>
<dbReference type="GO" id="GO:0008137">
    <property type="term" value="F:NADH dehydrogenase (ubiquinone) activity"/>
    <property type="evidence" value="ECO:0007669"/>
    <property type="project" value="UniProtKB-UniRule"/>
</dbReference>
<name>A0A7T3V4D3_9STRA</name>
<organism evidence="2">
    <name type="scientific">Thalassiosira profunda</name>
    <dbReference type="NCBI Taxonomy" id="376140"/>
    <lineage>
        <taxon>Eukaryota</taxon>
        <taxon>Sar</taxon>
        <taxon>Stramenopiles</taxon>
        <taxon>Ochrophyta</taxon>
        <taxon>Bacillariophyta</taxon>
        <taxon>Coscinodiscophyceae</taxon>
        <taxon>Thalassiosirophycidae</taxon>
        <taxon>Thalassiosirales</taxon>
        <taxon>Thalassiosiraceae</taxon>
        <taxon>Thalassiosira</taxon>
    </lineage>
</organism>
<keyword evidence="1" id="KW-1133">Transmembrane helix</keyword>
<keyword evidence="1" id="KW-0249">Electron transport</keyword>
<evidence type="ECO:0000256" key="1">
    <source>
        <dbReference type="RuleBase" id="RU004430"/>
    </source>
</evidence>
<evidence type="ECO:0000313" key="2">
    <source>
        <dbReference type="EMBL" id="QPZ94132.1"/>
    </source>
</evidence>
<dbReference type="NCBIfam" id="NF005164">
    <property type="entry name" value="PRK06638.1-4"/>
    <property type="match status" value="1"/>
</dbReference>
<dbReference type="Pfam" id="PF00499">
    <property type="entry name" value="Oxidored_q3"/>
    <property type="match status" value="1"/>
</dbReference>
<dbReference type="EMBL" id="MW013551">
    <property type="protein sequence ID" value="QPZ94132.1"/>
    <property type="molecule type" value="Genomic_DNA"/>
</dbReference>
<feature type="transmembrane region" description="Helical" evidence="1">
    <location>
        <begin position="6"/>
        <end position="24"/>
    </location>
</feature>
<comment type="subcellular location">
    <subcellularLocation>
        <location evidence="1">Mitochondrion membrane</location>
        <topology evidence="1">Multi-pass membrane protein</topology>
    </subcellularLocation>
</comment>
<keyword evidence="1" id="KW-0472">Membrane</keyword>